<name>A0ABW4C1G0_9LACO</name>
<keyword evidence="1" id="KW-0805">Transcription regulation</keyword>
<protein>
    <submittedName>
        <fullName evidence="6">TetR/AcrR family transcriptional regulator</fullName>
    </submittedName>
</protein>
<sequence length="222" mass="25360">MVNSLTQQQKQDRAQRIGDAAFALFKTQSFGKITMAAIAKQAGVSKGTLFNYFESKESLFMTILLDGYHQYFDQLIIQINQRPSFDLADFLTLLLTETGNLIDHHSLLVRLNALRGPILERGANMSQTITHRQSFYATSERLATVIHDRISKLSVAEISQLFIVQTAMISGMMNLSGLDEFNHQRLFDHDFEHFKIHLKPDTVATFRYYLQGKYPNVNLVKP</sequence>
<dbReference type="PANTHER" id="PTHR30055:SF234">
    <property type="entry name" value="HTH-TYPE TRANSCRIPTIONAL REGULATOR BETI"/>
    <property type="match status" value="1"/>
</dbReference>
<dbReference type="Gene3D" id="1.10.357.10">
    <property type="entry name" value="Tetracycline Repressor, domain 2"/>
    <property type="match status" value="1"/>
</dbReference>
<dbReference type="PROSITE" id="PS50977">
    <property type="entry name" value="HTH_TETR_2"/>
    <property type="match status" value="1"/>
</dbReference>
<keyword evidence="7" id="KW-1185">Reference proteome</keyword>
<dbReference type="InterPro" id="IPR050109">
    <property type="entry name" value="HTH-type_TetR-like_transc_reg"/>
</dbReference>
<evidence type="ECO:0000256" key="1">
    <source>
        <dbReference type="ARBA" id="ARBA00023015"/>
    </source>
</evidence>
<gene>
    <name evidence="6" type="ORF">ACFQ5L_10310</name>
</gene>
<dbReference type="InterPro" id="IPR009057">
    <property type="entry name" value="Homeodomain-like_sf"/>
</dbReference>
<evidence type="ECO:0000259" key="5">
    <source>
        <dbReference type="PROSITE" id="PS50977"/>
    </source>
</evidence>
<dbReference type="PANTHER" id="PTHR30055">
    <property type="entry name" value="HTH-TYPE TRANSCRIPTIONAL REGULATOR RUTR"/>
    <property type="match status" value="1"/>
</dbReference>
<dbReference type="Proteomes" id="UP001597188">
    <property type="component" value="Unassembled WGS sequence"/>
</dbReference>
<organism evidence="6 7">
    <name type="scientific">Lactiplantibacillus songbeiensis</name>
    <dbReference type="NCBI Taxonomy" id="2559920"/>
    <lineage>
        <taxon>Bacteria</taxon>
        <taxon>Bacillati</taxon>
        <taxon>Bacillota</taxon>
        <taxon>Bacilli</taxon>
        <taxon>Lactobacillales</taxon>
        <taxon>Lactobacillaceae</taxon>
        <taxon>Lactiplantibacillus</taxon>
    </lineage>
</organism>
<dbReference type="Pfam" id="PF00440">
    <property type="entry name" value="TetR_N"/>
    <property type="match status" value="1"/>
</dbReference>
<dbReference type="InterPro" id="IPR001647">
    <property type="entry name" value="HTH_TetR"/>
</dbReference>
<dbReference type="EMBL" id="JBHTOJ010000037">
    <property type="protein sequence ID" value="MFD1421331.1"/>
    <property type="molecule type" value="Genomic_DNA"/>
</dbReference>
<keyword evidence="2 4" id="KW-0238">DNA-binding</keyword>
<feature type="domain" description="HTH tetR-type" evidence="5">
    <location>
        <begin position="11"/>
        <end position="71"/>
    </location>
</feature>
<proteinExistence type="predicted"/>
<evidence type="ECO:0000313" key="7">
    <source>
        <dbReference type="Proteomes" id="UP001597188"/>
    </source>
</evidence>
<dbReference type="PROSITE" id="PS01081">
    <property type="entry name" value="HTH_TETR_1"/>
    <property type="match status" value="1"/>
</dbReference>
<dbReference type="Pfam" id="PF17929">
    <property type="entry name" value="TetR_C_34"/>
    <property type="match status" value="1"/>
</dbReference>
<comment type="caution">
    <text evidence="6">The sequence shown here is derived from an EMBL/GenBank/DDBJ whole genome shotgun (WGS) entry which is preliminary data.</text>
</comment>
<keyword evidence="3" id="KW-0804">Transcription</keyword>
<reference evidence="7" key="1">
    <citation type="journal article" date="2019" name="Int. J. Syst. Evol. Microbiol.">
        <title>The Global Catalogue of Microorganisms (GCM) 10K type strain sequencing project: providing services to taxonomists for standard genome sequencing and annotation.</title>
        <authorList>
            <consortium name="The Broad Institute Genomics Platform"/>
            <consortium name="The Broad Institute Genome Sequencing Center for Infectious Disease"/>
            <person name="Wu L."/>
            <person name="Ma J."/>
        </authorList>
    </citation>
    <scope>NUCLEOTIDE SEQUENCE [LARGE SCALE GENOMIC DNA]</scope>
    <source>
        <strain evidence="7">CCM 8931</strain>
    </source>
</reference>
<accession>A0ABW4C1G0</accession>
<feature type="DNA-binding region" description="H-T-H motif" evidence="4">
    <location>
        <begin position="34"/>
        <end position="53"/>
    </location>
</feature>
<evidence type="ECO:0000313" key="6">
    <source>
        <dbReference type="EMBL" id="MFD1421331.1"/>
    </source>
</evidence>
<evidence type="ECO:0000256" key="4">
    <source>
        <dbReference type="PROSITE-ProRule" id="PRU00335"/>
    </source>
</evidence>
<dbReference type="PRINTS" id="PR00455">
    <property type="entry name" value="HTHTETR"/>
</dbReference>
<dbReference type="InterPro" id="IPR041483">
    <property type="entry name" value="TetR_C_34"/>
</dbReference>
<evidence type="ECO:0000256" key="3">
    <source>
        <dbReference type="ARBA" id="ARBA00023163"/>
    </source>
</evidence>
<dbReference type="InterPro" id="IPR023772">
    <property type="entry name" value="DNA-bd_HTH_TetR-type_CS"/>
</dbReference>
<dbReference type="RefSeq" id="WP_137636203.1">
    <property type="nucleotide sequence ID" value="NZ_BJDL01000036.1"/>
</dbReference>
<dbReference type="SUPFAM" id="SSF46689">
    <property type="entry name" value="Homeodomain-like"/>
    <property type="match status" value="1"/>
</dbReference>
<evidence type="ECO:0000256" key="2">
    <source>
        <dbReference type="ARBA" id="ARBA00023125"/>
    </source>
</evidence>